<keyword evidence="3 5" id="KW-1133">Transmembrane helix</keyword>
<feature type="transmembrane region" description="Helical" evidence="5">
    <location>
        <begin position="252"/>
        <end position="270"/>
    </location>
</feature>
<dbReference type="AlphaFoldDB" id="A0A023BSK8"/>
<feature type="transmembrane region" description="Helical" evidence="5">
    <location>
        <begin position="204"/>
        <end position="224"/>
    </location>
</feature>
<accession>A0A023BSK8</accession>
<evidence type="ECO:0000259" key="6">
    <source>
        <dbReference type="SMART" id="SM00752"/>
    </source>
</evidence>
<dbReference type="Proteomes" id="UP000023541">
    <property type="component" value="Unassembled WGS sequence"/>
</dbReference>
<keyword evidence="8" id="KW-1185">Reference proteome</keyword>
<feature type="domain" description="HTTM-like" evidence="6">
    <location>
        <begin position="10"/>
        <end position="269"/>
    </location>
</feature>
<evidence type="ECO:0000256" key="5">
    <source>
        <dbReference type="SAM" id="Phobius"/>
    </source>
</evidence>
<organism evidence="7 8">
    <name type="scientific">Aquimarina atlantica</name>
    <dbReference type="NCBI Taxonomy" id="1317122"/>
    <lineage>
        <taxon>Bacteria</taxon>
        <taxon>Pseudomonadati</taxon>
        <taxon>Bacteroidota</taxon>
        <taxon>Flavobacteriia</taxon>
        <taxon>Flavobacteriales</taxon>
        <taxon>Flavobacteriaceae</taxon>
        <taxon>Aquimarina</taxon>
    </lineage>
</organism>
<dbReference type="STRING" id="1317122.ATO12_18130"/>
<evidence type="ECO:0000256" key="2">
    <source>
        <dbReference type="ARBA" id="ARBA00022692"/>
    </source>
</evidence>
<comment type="caution">
    <text evidence="7">The sequence shown here is derived from an EMBL/GenBank/DDBJ whole genome shotgun (WGS) entry which is preliminary data.</text>
</comment>
<evidence type="ECO:0000313" key="7">
    <source>
        <dbReference type="EMBL" id="EZH72939.1"/>
    </source>
</evidence>
<evidence type="ECO:0000256" key="3">
    <source>
        <dbReference type="ARBA" id="ARBA00022989"/>
    </source>
</evidence>
<keyword evidence="4 5" id="KW-0472">Membrane</keyword>
<dbReference type="RefSeq" id="WP_034242722.1">
    <property type="nucleotide sequence ID" value="NZ_AQRA01000006.1"/>
</dbReference>
<protein>
    <recommendedName>
        <fullName evidence="6">HTTM-like domain-containing protein</fullName>
    </recommendedName>
</protein>
<evidence type="ECO:0000256" key="1">
    <source>
        <dbReference type="ARBA" id="ARBA00004127"/>
    </source>
</evidence>
<dbReference type="OrthoDB" id="341137at2"/>
<dbReference type="eggNOG" id="COG3011">
    <property type="taxonomic scope" value="Bacteria"/>
</dbReference>
<proteinExistence type="predicted"/>
<dbReference type="EMBL" id="AQRA01000006">
    <property type="protein sequence ID" value="EZH72939.1"/>
    <property type="molecule type" value="Genomic_DNA"/>
</dbReference>
<evidence type="ECO:0000313" key="8">
    <source>
        <dbReference type="Proteomes" id="UP000023541"/>
    </source>
</evidence>
<name>A0A023BSK8_9FLAO</name>
<gene>
    <name evidence="7" type="ORF">ATO12_18130</name>
</gene>
<sequence length="588" mass="69609">MLNRIISIFTKKISAKGLAIFRIGYTLNFLFEIIEIFNYRKLYFDKVPYLESQFPDTTLLLLFWMVILFFITIGLFTRVSTLVNYLFTLVFISNIEYYAYHMFYVYIGINFMIMFLPIHKSLSVDLWLKKIRYIQQGIEYIPSKVSRINYLLPVFLGLGLVYLDSVVFYKIQSPMWLRGLGLWLPSSLTHITITKIQWVLNQELLVKSMSYLTMTFEFMFVFLFWNKKFRIPLLVIGVGLHLGIFIEYPIPYFGLGCVAIYLLMVPISLWDKIWDKIKIKEPKFTVFYDEANILANRFRLIVGGLDFFKAIRFVGFSKIDGEKKNILSQQIKDLEIYGTDLKDINYYGRDLCKEIVKTSPLCYPILLFSNVFFENNYLKNPGNLLIRIKSIQIFDGNLGLNLKLNKFRNRALILFFFLALVLQAQVHYGFFGDEEKNYASKRFLVKYLGICEHPVFMDDHFKGYDYVYGLKYDDEFLPILNKEGMPDTYLSGGTYVNWLWRVNRPYVKENSDSLRKGLINYSSFWAHRNGIDLRAIQEFEIVRKKILVSFEWEKDLFKKNLESSWEKAGVLSWKNKIPHFDWSKNVKK</sequence>
<comment type="subcellular location">
    <subcellularLocation>
        <location evidence="1">Endomembrane system</location>
        <topology evidence="1">Multi-pass membrane protein</topology>
    </subcellularLocation>
</comment>
<feature type="transmembrane region" description="Helical" evidence="5">
    <location>
        <begin position="106"/>
        <end position="128"/>
    </location>
</feature>
<feature type="transmembrane region" description="Helical" evidence="5">
    <location>
        <begin position="20"/>
        <end position="39"/>
    </location>
</feature>
<dbReference type="InterPro" id="IPR011020">
    <property type="entry name" value="HTTM-like"/>
</dbReference>
<evidence type="ECO:0000256" key="4">
    <source>
        <dbReference type="ARBA" id="ARBA00023136"/>
    </source>
</evidence>
<feature type="transmembrane region" description="Helical" evidence="5">
    <location>
        <begin position="411"/>
        <end position="431"/>
    </location>
</feature>
<feature type="transmembrane region" description="Helical" evidence="5">
    <location>
        <begin position="148"/>
        <end position="169"/>
    </location>
</feature>
<dbReference type="GO" id="GO:0012505">
    <property type="term" value="C:endomembrane system"/>
    <property type="evidence" value="ECO:0007669"/>
    <property type="project" value="UniProtKB-SubCell"/>
</dbReference>
<keyword evidence="2 5" id="KW-0812">Transmembrane</keyword>
<reference evidence="7 8" key="1">
    <citation type="submission" date="2014-04" db="EMBL/GenBank/DDBJ databases">
        <title>Aquimarina sp. 22II-S11-z7 Genome Sequencing.</title>
        <authorList>
            <person name="Lai Q."/>
        </authorList>
    </citation>
    <scope>NUCLEOTIDE SEQUENCE [LARGE SCALE GENOMIC DNA]</scope>
    <source>
        <strain evidence="7 8">22II-S11-z7</strain>
    </source>
</reference>
<feature type="transmembrane region" description="Helical" evidence="5">
    <location>
        <begin position="59"/>
        <end position="76"/>
    </location>
</feature>
<dbReference type="SMART" id="SM00752">
    <property type="entry name" value="HTTM"/>
    <property type="match status" value="1"/>
</dbReference>